<dbReference type="InterPro" id="IPR050377">
    <property type="entry name" value="Radical_SAM_PqqE_MftC-like"/>
</dbReference>
<dbReference type="RefSeq" id="WP_004346456.1">
    <property type="nucleotide sequence ID" value="NZ_GL586311.1"/>
</dbReference>
<dbReference type="EMBL" id="AEPD01000037">
    <property type="protein sequence ID" value="EFU29771.1"/>
    <property type="molecule type" value="Genomic_DNA"/>
</dbReference>
<dbReference type="GO" id="GO:0046872">
    <property type="term" value="F:metal ion binding"/>
    <property type="evidence" value="ECO:0007669"/>
    <property type="project" value="UniProtKB-KW"/>
</dbReference>
<dbReference type="Pfam" id="PF13186">
    <property type="entry name" value="SPASM"/>
    <property type="match status" value="1"/>
</dbReference>
<dbReference type="Proteomes" id="UP000003112">
    <property type="component" value="Unassembled WGS sequence"/>
</dbReference>
<evidence type="ECO:0000256" key="2">
    <source>
        <dbReference type="ARBA" id="ARBA00022691"/>
    </source>
</evidence>
<evidence type="ECO:0000313" key="7">
    <source>
        <dbReference type="EMBL" id="EFU29771.1"/>
    </source>
</evidence>
<dbReference type="InterPro" id="IPR013785">
    <property type="entry name" value="Aldolase_TIM"/>
</dbReference>
<name>E6K9K3_9BACT</name>
<dbReference type="SUPFAM" id="SSF102114">
    <property type="entry name" value="Radical SAM enzymes"/>
    <property type="match status" value="1"/>
</dbReference>
<dbReference type="GeneID" id="93537019"/>
<dbReference type="SFLD" id="SFLDG01067">
    <property type="entry name" value="SPASM/twitch_domain_containing"/>
    <property type="match status" value="1"/>
</dbReference>
<dbReference type="Gene3D" id="3.20.20.70">
    <property type="entry name" value="Aldolase class I"/>
    <property type="match status" value="1"/>
</dbReference>
<dbReference type="PANTHER" id="PTHR11228:SF7">
    <property type="entry name" value="PQQA PEPTIDE CYCLASE"/>
    <property type="match status" value="1"/>
</dbReference>
<dbReference type="SFLD" id="SFLDG01386">
    <property type="entry name" value="main_SPASM_domain-containing"/>
    <property type="match status" value="1"/>
</dbReference>
<dbReference type="Pfam" id="PF04055">
    <property type="entry name" value="Radical_SAM"/>
    <property type="match status" value="1"/>
</dbReference>
<comment type="caution">
    <text evidence="7">The sequence shown here is derived from an EMBL/GenBank/DDBJ whole genome shotgun (WGS) entry which is preliminary data.</text>
</comment>
<keyword evidence="8" id="KW-1185">Reference proteome</keyword>
<evidence type="ECO:0000256" key="3">
    <source>
        <dbReference type="ARBA" id="ARBA00022723"/>
    </source>
</evidence>
<accession>E6K9K3</accession>
<gene>
    <name evidence="7" type="ORF">HMPREF6485_2330</name>
</gene>
<protein>
    <submittedName>
        <fullName evidence="7">Radical SAM domain protein</fullName>
    </submittedName>
</protein>
<dbReference type="InterPro" id="IPR023885">
    <property type="entry name" value="4Fe4S-binding_SPASM_dom"/>
</dbReference>
<comment type="cofactor">
    <cofactor evidence="1">
        <name>[4Fe-4S] cluster</name>
        <dbReference type="ChEBI" id="CHEBI:49883"/>
    </cofactor>
</comment>
<keyword evidence="3" id="KW-0479">Metal-binding</keyword>
<reference evidence="7 8" key="1">
    <citation type="submission" date="2010-10" db="EMBL/GenBank/DDBJ databases">
        <authorList>
            <person name="Muzny D."/>
            <person name="Qin X."/>
            <person name="Deng J."/>
            <person name="Jiang H."/>
            <person name="Liu Y."/>
            <person name="Qu J."/>
            <person name="Song X.-Z."/>
            <person name="Zhang L."/>
            <person name="Thornton R."/>
            <person name="Coyle M."/>
            <person name="Francisco L."/>
            <person name="Jackson L."/>
            <person name="Javaid M."/>
            <person name="Korchina V."/>
            <person name="Kovar C."/>
            <person name="Mata R."/>
            <person name="Mathew T."/>
            <person name="Ngo R."/>
            <person name="Nguyen L."/>
            <person name="Nguyen N."/>
            <person name="Okwuonu G."/>
            <person name="Ongeri F."/>
            <person name="Pham C."/>
            <person name="Simmons D."/>
            <person name="Wilczek-Boney K."/>
            <person name="Hale W."/>
            <person name="Jakkamsetti A."/>
            <person name="Pham P."/>
            <person name="Ruth R."/>
            <person name="San Lucas F."/>
            <person name="Warren J."/>
            <person name="Zhang J."/>
            <person name="Zhao Z."/>
            <person name="Zhou C."/>
            <person name="Zhu D."/>
            <person name="Lee S."/>
            <person name="Bess C."/>
            <person name="Blankenburg K."/>
            <person name="Forbes L."/>
            <person name="Fu Q."/>
            <person name="Gubbala S."/>
            <person name="Hirani K."/>
            <person name="Jayaseelan J.C."/>
            <person name="Lara F."/>
            <person name="Munidasa M."/>
            <person name="Palculict T."/>
            <person name="Patil S."/>
            <person name="Pu L.-L."/>
            <person name="Saada N."/>
            <person name="Tang L."/>
            <person name="Weissenberger G."/>
            <person name="Zhu Y."/>
            <person name="Hemphill L."/>
            <person name="Shang Y."/>
            <person name="Youmans B."/>
            <person name="Ayvaz T."/>
            <person name="Ross M."/>
            <person name="Santibanez J."/>
            <person name="Aqrawi P."/>
            <person name="Gross S."/>
            <person name="Joshi V."/>
            <person name="Fowler G."/>
            <person name="Nazareth L."/>
            <person name="Reid J."/>
            <person name="Worley K."/>
            <person name="Petrosino J."/>
            <person name="Highlander S."/>
            <person name="Gibbs R."/>
        </authorList>
    </citation>
    <scope>NUCLEOTIDE SEQUENCE [LARGE SCALE GENOMIC DNA]</scope>
    <source>
        <strain evidence="7 8">ATCC 33574</strain>
    </source>
</reference>
<evidence type="ECO:0000256" key="5">
    <source>
        <dbReference type="ARBA" id="ARBA00023014"/>
    </source>
</evidence>
<dbReference type="InterPro" id="IPR058240">
    <property type="entry name" value="rSAM_sf"/>
</dbReference>
<dbReference type="PROSITE" id="PS51918">
    <property type="entry name" value="RADICAL_SAM"/>
    <property type="match status" value="1"/>
</dbReference>
<dbReference type="GO" id="GO:0003824">
    <property type="term" value="F:catalytic activity"/>
    <property type="evidence" value="ECO:0007669"/>
    <property type="project" value="InterPro"/>
</dbReference>
<evidence type="ECO:0000256" key="4">
    <source>
        <dbReference type="ARBA" id="ARBA00023004"/>
    </source>
</evidence>
<dbReference type="NCBIfam" id="TIGR04085">
    <property type="entry name" value="rSAM_more_4Fe4S"/>
    <property type="match status" value="1"/>
</dbReference>
<dbReference type="InterPro" id="IPR007197">
    <property type="entry name" value="rSAM"/>
</dbReference>
<organism evidence="7 8">
    <name type="scientific">Segatella buccae ATCC 33574</name>
    <dbReference type="NCBI Taxonomy" id="873513"/>
    <lineage>
        <taxon>Bacteria</taxon>
        <taxon>Pseudomonadati</taxon>
        <taxon>Bacteroidota</taxon>
        <taxon>Bacteroidia</taxon>
        <taxon>Bacteroidales</taxon>
        <taxon>Prevotellaceae</taxon>
        <taxon>Segatella</taxon>
    </lineage>
</organism>
<dbReference type="HOGENOM" id="CLU_009273_4_2_10"/>
<dbReference type="eggNOG" id="COG0535">
    <property type="taxonomic scope" value="Bacteria"/>
</dbReference>
<evidence type="ECO:0000259" key="6">
    <source>
        <dbReference type="PROSITE" id="PS51918"/>
    </source>
</evidence>
<dbReference type="CDD" id="cd01335">
    <property type="entry name" value="Radical_SAM"/>
    <property type="match status" value="1"/>
</dbReference>
<dbReference type="PANTHER" id="PTHR11228">
    <property type="entry name" value="RADICAL SAM DOMAIN PROTEIN"/>
    <property type="match status" value="1"/>
</dbReference>
<proteinExistence type="predicted"/>
<dbReference type="GO" id="GO:0051536">
    <property type="term" value="F:iron-sulfur cluster binding"/>
    <property type="evidence" value="ECO:0007669"/>
    <property type="project" value="UniProtKB-KW"/>
</dbReference>
<dbReference type="SFLD" id="SFLDS00029">
    <property type="entry name" value="Radical_SAM"/>
    <property type="match status" value="1"/>
</dbReference>
<feature type="domain" description="Radical SAM core" evidence="6">
    <location>
        <begin position="146"/>
        <end position="362"/>
    </location>
</feature>
<dbReference type="AlphaFoldDB" id="E6K9K3"/>
<keyword evidence="2" id="KW-0949">S-adenosyl-L-methionine</keyword>
<evidence type="ECO:0000313" key="8">
    <source>
        <dbReference type="Proteomes" id="UP000003112"/>
    </source>
</evidence>
<keyword evidence="4" id="KW-0408">Iron</keyword>
<evidence type="ECO:0000256" key="1">
    <source>
        <dbReference type="ARBA" id="ARBA00001966"/>
    </source>
</evidence>
<sequence>MAYYKINPLVLFRNYGDFGYITDNRNFGYNFTGTNFILGDQIVSETGADILSCLEKRPLSLKEIMDRVSLLFEIEEGYDLQKDIVEFLDLLNLKGFVIKGESLQECNKHNVSHIRVVNGIISQNLNKGEYELIETQEFLSKRFGESPFPTSIHVEVVSECNERCIHCYIPHELKTELMDDRFFYSILDQAQEMKLLHITISGGEPMLHPHFIDFVKKCRECDMSVNILSNLTLLDENMVKEMKKNPLLSVQTSIYSMRPEIHDGITMHKNSLKKTCSSVLKLIENGIPVQLSCPIMKANYDSYKSVQQWAFEHNIPVGFDYSIIAKYNHNKDNLNCRLSDAELYEFIADKMTNDSSYMEDIEKEIADNKKKSADDYICSVCNSSICISSQGDVYPCVGWSDRIVGNLNQDTLKNIWFKSEEIKELRSIRRKDIQECKSCTQKDYCSVCMVRNSNESSMGNPFEVSKYFCNIAKTKKILYESKKQ</sequence>
<keyword evidence="5" id="KW-0411">Iron-sulfur</keyword>